<dbReference type="NCBIfam" id="NF010395">
    <property type="entry name" value="PRK13823.1"/>
    <property type="match status" value="1"/>
</dbReference>
<protein>
    <submittedName>
        <fullName evidence="8">Conjugal transfer protein TrbD</fullName>
    </submittedName>
</protein>
<proteinExistence type="predicted"/>
<dbReference type="Proteomes" id="UP000175993">
    <property type="component" value="Unassembled WGS sequence"/>
</dbReference>
<evidence type="ECO:0000313" key="11">
    <source>
        <dbReference type="Proteomes" id="UP000440716"/>
    </source>
</evidence>
<dbReference type="OrthoDB" id="7063374at2"/>
<evidence type="ECO:0000313" key="6">
    <source>
        <dbReference type="EMBL" id="MUP07653.1"/>
    </source>
</evidence>
<sequence length="99" mass="11519">MGEPHSALQRNRIHRALSRPNLLMGADRELLLVTGLVAIILIFVVLTLYSALFGIAIWFVIVGALRMMAKSDPLMRHVYVRHLRYRHHYLPTSSPWRRF</sequence>
<evidence type="ECO:0000256" key="2">
    <source>
        <dbReference type="ARBA" id="ARBA00022692"/>
    </source>
</evidence>
<organism evidence="8 11">
    <name type="scientific">Agrobacterium vitis</name>
    <name type="common">Rhizobium vitis</name>
    <dbReference type="NCBI Taxonomy" id="373"/>
    <lineage>
        <taxon>Bacteria</taxon>
        <taxon>Pseudomonadati</taxon>
        <taxon>Pseudomonadota</taxon>
        <taxon>Alphaproteobacteria</taxon>
        <taxon>Hyphomicrobiales</taxon>
        <taxon>Rhizobiaceae</taxon>
        <taxon>Rhizobium/Agrobacterium group</taxon>
        <taxon>Agrobacterium</taxon>
    </lineage>
</organism>
<dbReference type="Proteomes" id="UP000440716">
    <property type="component" value="Unassembled WGS sequence"/>
</dbReference>
<dbReference type="GO" id="GO:0016020">
    <property type="term" value="C:membrane"/>
    <property type="evidence" value="ECO:0007669"/>
    <property type="project" value="UniProtKB-SubCell"/>
</dbReference>
<name>A0A1S2E2B5_AGRVI</name>
<evidence type="ECO:0000256" key="4">
    <source>
        <dbReference type="ARBA" id="ARBA00023136"/>
    </source>
</evidence>
<reference evidence="6 9" key="1">
    <citation type="submission" date="2019-11" db="EMBL/GenBank/DDBJ databases">
        <title>Whole-genome sequencing of Allorhizobium vitis.</title>
        <authorList>
            <person name="Gan H.M."/>
            <person name="Savka M.A."/>
        </authorList>
    </citation>
    <scope>NUCLEOTIDE SEQUENCE [LARGE SCALE GENOMIC DNA]</scope>
    <source>
        <strain evidence="6 9">AB4</strain>
    </source>
</reference>
<accession>A0A1S2E2B5</accession>
<evidence type="ECO:0000313" key="10">
    <source>
        <dbReference type="Proteomes" id="UP000436692"/>
    </source>
</evidence>
<gene>
    <name evidence="6" type="ORF">BBI04_022950</name>
    <name evidence="8" type="ORF">GOZ88_23300</name>
    <name evidence="7" type="ORF">GOZ95_24385</name>
</gene>
<dbReference type="InterPro" id="IPR007792">
    <property type="entry name" value="T4SS_VirB3/TrbD/AvhB"/>
</dbReference>
<evidence type="ECO:0000256" key="1">
    <source>
        <dbReference type="ARBA" id="ARBA00004370"/>
    </source>
</evidence>
<evidence type="ECO:0000256" key="3">
    <source>
        <dbReference type="ARBA" id="ARBA00022989"/>
    </source>
</evidence>
<comment type="caution">
    <text evidence="8">The sequence shown here is derived from an EMBL/GenBank/DDBJ whole genome shotgun (WGS) entry which is preliminary data.</text>
</comment>
<evidence type="ECO:0000313" key="8">
    <source>
        <dbReference type="EMBL" id="MVA59039.1"/>
    </source>
</evidence>
<reference evidence="10 11" key="2">
    <citation type="submission" date="2019-12" db="EMBL/GenBank/DDBJ databases">
        <title>Whole-genome sequencing of Allorhizobium vitis.</title>
        <authorList>
            <person name="Gan H.M."/>
            <person name="Szegedi E."/>
            <person name="Burr T."/>
            <person name="Savka M.A."/>
        </authorList>
    </citation>
    <scope>NUCLEOTIDE SEQUENCE [LARGE SCALE GENOMIC DNA]</scope>
    <source>
        <strain evidence="8 11">CG415</strain>
        <strain evidence="7 10">CG989</strain>
    </source>
</reference>
<dbReference type="EMBL" id="MBEV02000017">
    <property type="protein sequence ID" value="MUP07653.1"/>
    <property type="molecule type" value="Genomic_DNA"/>
</dbReference>
<dbReference type="RefSeq" id="WP_015647762.1">
    <property type="nucleotide sequence ID" value="NZ_JABAEJ010000018.1"/>
</dbReference>
<keyword evidence="2 5" id="KW-0812">Transmembrane</keyword>
<dbReference type="AlphaFoldDB" id="A0A1S2E2B5"/>
<evidence type="ECO:0000313" key="9">
    <source>
        <dbReference type="Proteomes" id="UP000175993"/>
    </source>
</evidence>
<comment type="subcellular location">
    <subcellularLocation>
        <location evidence="1">Membrane</location>
    </subcellularLocation>
</comment>
<feature type="transmembrane region" description="Helical" evidence="5">
    <location>
        <begin position="30"/>
        <end position="61"/>
    </location>
</feature>
<keyword evidence="4 5" id="KW-0472">Membrane</keyword>
<dbReference type="Proteomes" id="UP000436692">
    <property type="component" value="Unassembled WGS sequence"/>
</dbReference>
<keyword evidence="3 5" id="KW-1133">Transmembrane helix</keyword>
<evidence type="ECO:0000256" key="5">
    <source>
        <dbReference type="SAM" id="Phobius"/>
    </source>
</evidence>
<dbReference type="EMBL" id="WPHU01000012">
    <property type="protein sequence ID" value="MVA59039.1"/>
    <property type="molecule type" value="Genomic_DNA"/>
</dbReference>
<evidence type="ECO:0000313" key="7">
    <source>
        <dbReference type="EMBL" id="MUZ60571.1"/>
    </source>
</evidence>
<dbReference type="InterPro" id="IPR016704">
    <property type="entry name" value="Conjugal_tfr_TrbD"/>
</dbReference>
<dbReference type="Pfam" id="PF05101">
    <property type="entry name" value="VirB3"/>
    <property type="match status" value="1"/>
</dbReference>
<dbReference type="PIRSF" id="PIRSF017854">
    <property type="entry name" value="T4SS_TrbD"/>
    <property type="match status" value="1"/>
</dbReference>
<dbReference type="EMBL" id="WPHM01000018">
    <property type="protein sequence ID" value="MUZ60571.1"/>
    <property type="molecule type" value="Genomic_DNA"/>
</dbReference>